<gene>
    <name evidence="2" type="ORF">CICLE_v10010540mg</name>
</gene>
<dbReference type="InParanoid" id="V4WFU4"/>
<dbReference type="EMBL" id="KI535697">
    <property type="protein sequence ID" value="ESR65494.1"/>
    <property type="molecule type" value="Genomic_DNA"/>
</dbReference>
<dbReference type="STRING" id="85681.V4WFU4"/>
<dbReference type="SMART" id="SM00248">
    <property type="entry name" value="ANK"/>
    <property type="match status" value="3"/>
</dbReference>
<evidence type="ECO:0000256" key="1">
    <source>
        <dbReference type="PROSITE-ProRule" id="PRU00023"/>
    </source>
</evidence>
<keyword evidence="1" id="KW-0040">ANK repeat</keyword>
<dbReference type="PANTHER" id="PTHR24121:SF21">
    <property type="entry name" value="ANKYRIN REPEAT FAMILY PROTEIN"/>
    <property type="match status" value="1"/>
</dbReference>
<dbReference type="InterPro" id="IPR036770">
    <property type="entry name" value="Ankyrin_rpt-contain_sf"/>
</dbReference>
<dbReference type="PANTHER" id="PTHR24121">
    <property type="entry name" value="NO MECHANORECEPTOR POTENTIAL C, ISOFORM D-RELATED"/>
    <property type="match status" value="1"/>
</dbReference>
<organism evidence="2 3">
    <name type="scientific">Citrus clementina</name>
    <name type="common">Clementine</name>
    <name type="synonym">Citrus deliciosa x Citrus sinensis</name>
    <dbReference type="NCBI Taxonomy" id="85681"/>
    <lineage>
        <taxon>Eukaryota</taxon>
        <taxon>Viridiplantae</taxon>
        <taxon>Streptophyta</taxon>
        <taxon>Embryophyta</taxon>
        <taxon>Tracheophyta</taxon>
        <taxon>Spermatophyta</taxon>
        <taxon>Magnoliopsida</taxon>
        <taxon>eudicotyledons</taxon>
        <taxon>Gunneridae</taxon>
        <taxon>Pentapetalae</taxon>
        <taxon>rosids</taxon>
        <taxon>malvids</taxon>
        <taxon>Sapindales</taxon>
        <taxon>Rutaceae</taxon>
        <taxon>Aurantioideae</taxon>
        <taxon>Citrus</taxon>
    </lineage>
</organism>
<proteinExistence type="predicted"/>
<evidence type="ECO:0000313" key="3">
    <source>
        <dbReference type="Proteomes" id="UP000030687"/>
    </source>
</evidence>
<dbReference type="AlphaFoldDB" id="V4WFU4"/>
<feature type="repeat" description="ANK" evidence="1">
    <location>
        <begin position="105"/>
        <end position="137"/>
    </location>
</feature>
<feature type="repeat" description="ANK" evidence="1">
    <location>
        <begin position="146"/>
        <end position="178"/>
    </location>
</feature>
<reference evidence="2 3" key="1">
    <citation type="submission" date="2013-10" db="EMBL/GenBank/DDBJ databases">
        <authorList>
            <consortium name="International Citrus Genome Consortium"/>
            <person name="Jenkins J."/>
            <person name="Schmutz J."/>
            <person name="Prochnik S."/>
            <person name="Rokhsar D."/>
            <person name="Gmitter F."/>
            <person name="Ollitrault P."/>
            <person name="Machado M."/>
            <person name="Talon M."/>
            <person name="Wincker P."/>
            <person name="Jaillon O."/>
            <person name="Morgante M."/>
        </authorList>
    </citation>
    <scope>NUCLEOTIDE SEQUENCE</scope>
    <source>
        <strain evidence="3">cv. Clemenules</strain>
    </source>
</reference>
<dbReference type="InterPro" id="IPR002110">
    <property type="entry name" value="Ankyrin_rpt"/>
</dbReference>
<dbReference type="SUPFAM" id="SSF48403">
    <property type="entry name" value="Ankyrin repeat"/>
    <property type="match status" value="1"/>
</dbReference>
<dbReference type="Gramene" id="ESR65494">
    <property type="protein sequence ID" value="ESR65494"/>
    <property type="gene ID" value="CICLE_v10010540mg"/>
</dbReference>
<dbReference type="Pfam" id="PF12796">
    <property type="entry name" value="Ank_2"/>
    <property type="match status" value="1"/>
</dbReference>
<dbReference type="Gene3D" id="1.25.40.20">
    <property type="entry name" value="Ankyrin repeat-containing domain"/>
    <property type="match status" value="1"/>
</dbReference>
<dbReference type="Proteomes" id="UP000030687">
    <property type="component" value="Unassembled WGS sequence"/>
</dbReference>
<accession>V4WFU4</accession>
<name>V4WFU4_CITCL</name>
<dbReference type="PROSITE" id="PS50088">
    <property type="entry name" value="ANK_REPEAT"/>
    <property type="match status" value="2"/>
</dbReference>
<keyword evidence="3" id="KW-1185">Reference proteome</keyword>
<protein>
    <submittedName>
        <fullName evidence="2">Uncharacterized protein</fullName>
    </submittedName>
</protein>
<evidence type="ECO:0000313" key="2">
    <source>
        <dbReference type="EMBL" id="ESR65494.1"/>
    </source>
</evidence>
<dbReference type="KEGG" id="cic:CICLE_v10010540mg"/>
<sequence length="224" mass="25646">MHKTLYILGQLKLRITKKRQLLLCIYYTIEKMMDPYGMALKGDRQGFLHYFAQQIDEELLGYRTFNGECAIHVAAAMEDPELIKKFLGRLPVEKRLEALMQTDDNGNTAVHALATINNVDVAKTLVEFSKQSNDADKNPLVVKNKLGETPLYRAASVGKIEALRYFAEQVGDSNLRHHFRRHDNIPILHIAVLSHHVGNNNQISHSFTRSFILYFKDSLMIEYG</sequence>